<dbReference type="GO" id="GO:0016020">
    <property type="term" value="C:membrane"/>
    <property type="evidence" value="ECO:0007669"/>
    <property type="project" value="InterPro"/>
</dbReference>
<evidence type="ECO:0000256" key="5">
    <source>
        <dbReference type="ARBA" id="ARBA00022741"/>
    </source>
</evidence>
<evidence type="ECO:0000256" key="3">
    <source>
        <dbReference type="ARBA" id="ARBA00022553"/>
    </source>
</evidence>
<keyword evidence="3" id="KW-0597">Phosphoprotein</keyword>
<evidence type="ECO:0000256" key="8">
    <source>
        <dbReference type="ARBA" id="ARBA00023012"/>
    </source>
</evidence>
<keyword evidence="4" id="KW-0808">Transferase</keyword>
<dbReference type="RefSeq" id="WP_209531804.1">
    <property type="nucleotide sequence ID" value="NZ_JAEEGA010000020.1"/>
</dbReference>
<dbReference type="PANTHER" id="PTHR24421">
    <property type="entry name" value="NITRATE/NITRITE SENSOR PROTEIN NARX-RELATED"/>
    <property type="match status" value="1"/>
</dbReference>
<dbReference type="Gene3D" id="1.20.5.1930">
    <property type="match status" value="1"/>
</dbReference>
<keyword evidence="6" id="KW-0418">Kinase</keyword>
<dbReference type="Gene3D" id="3.30.565.10">
    <property type="entry name" value="Histidine kinase-like ATPase, C-terminal domain"/>
    <property type="match status" value="1"/>
</dbReference>
<evidence type="ECO:0000256" key="9">
    <source>
        <dbReference type="SAM" id="Phobius"/>
    </source>
</evidence>
<dbReference type="GO" id="GO:0046983">
    <property type="term" value="F:protein dimerization activity"/>
    <property type="evidence" value="ECO:0007669"/>
    <property type="project" value="InterPro"/>
</dbReference>
<keyword evidence="9" id="KW-0812">Transmembrane</keyword>
<evidence type="ECO:0000256" key="7">
    <source>
        <dbReference type="ARBA" id="ARBA00022840"/>
    </source>
</evidence>
<keyword evidence="12" id="KW-1185">Reference proteome</keyword>
<keyword evidence="9" id="KW-1133">Transmembrane helix</keyword>
<keyword evidence="5" id="KW-0547">Nucleotide-binding</keyword>
<evidence type="ECO:0000313" key="12">
    <source>
        <dbReference type="Proteomes" id="UP000674938"/>
    </source>
</evidence>
<evidence type="ECO:0000256" key="4">
    <source>
        <dbReference type="ARBA" id="ARBA00022679"/>
    </source>
</evidence>
<dbReference type="InterPro" id="IPR011712">
    <property type="entry name" value="Sig_transdc_His_kin_sub3_dim/P"/>
</dbReference>
<evidence type="ECO:0000313" key="11">
    <source>
        <dbReference type="EMBL" id="MBP1043880.1"/>
    </source>
</evidence>
<organism evidence="11 12">
    <name type="scientific">Vagococcus allomyrinae</name>
    <dbReference type="NCBI Taxonomy" id="2794353"/>
    <lineage>
        <taxon>Bacteria</taxon>
        <taxon>Bacillati</taxon>
        <taxon>Bacillota</taxon>
        <taxon>Bacilli</taxon>
        <taxon>Lactobacillales</taxon>
        <taxon>Enterococcaceae</taxon>
        <taxon>Vagococcus</taxon>
    </lineage>
</organism>
<evidence type="ECO:0000259" key="10">
    <source>
        <dbReference type="Pfam" id="PF07730"/>
    </source>
</evidence>
<evidence type="ECO:0000256" key="6">
    <source>
        <dbReference type="ARBA" id="ARBA00022777"/>
    </source>
</evidence>
<evidence type="ECO:0000256" key="2">
    <source>
        <dbReference type="ARBA" id="ARBA00012438"/>
    </source>
</evidence>
<keyword evidence="9" id="KW-0472">Membrane</keyword>
<dbReference type="CDD" id="cd16917">
    <property type="entry name" value="HATPase_UhpB-NarQ-NarX-like"/>
    <property type="match status" value="1"/>
</dbReference>
<reference evidence="11" key="1">
    <citation type="submission" date="2020-12" db="EMBL/GenBank/DDBJ databases">
        <title>Vagococcus allomyrinae sp. nov. and Enterococcus lavae sp. nov., isolated from the larvae of Allomyrina dichotoma.</title>
        <authorList>
            <person name="Lee S.D."/>
        </authorList>
    </citation>
    <scope>NUCLEOTIDE SEQUENCE</scope>
    <source>
        <strain evidence="11">BWB3-3</strain>
    </source>
</reference>
<dbReference type="EC" id="2.7.13.3" evidence="2"/>
<keyword evidence="8" id="KW-0902">Two-component regulatory system</keyword>
<evidence type="ECO:0000256" key="1">
    <source>
        <dbReference type="ARBA" id="ARBA00000085"/>
    </source>
</evidence>
<dbReference type="SUPFAM" id="SSF55874">
    <property type="entry name" value="ATPase domain of HSP90 chaperone/DNA topoisomerase II/histidine kinase"/>
    <property type="match status" value="1"/>
</dbReference>
<dbReference type="GO" id="GO:0005524">
    <property type="term" value="F:ATP binding"/>
    <property type="evidence" value="ECO:0007669"/>
    <property type="project" value="UniProtKB-KW"/>
</dbReference>
<feature type="transmembrane region" description="Helical" evidence="9">
    <location>
        <begin position="92"/>
        <end position="108"/>
    </location>
</feature>
<dbReference type="AlphaFoldDB" id="A0A940PA74"/>
<sequence>MLSDVKYGLKNKGLLLVGCALNLYQEEFVVKDIGLILLMVVSSLLIVYQSNLLVKGSVLVGTIILAVFFSKYALLFPVLLYDLLEREKLSTYILFPFIGLVLIVISYLDDFSVLLFYLFLGLLAVYLNSQTGNYLRLLDDHQALSLSSNEQQFLLEKQNFELIEEQNLNLTLGISEERNRIARDIHDNVGHLLSSSLIQIGALKVLNQDETLIEPLKLLDATVQEGMENIRESVHDLHDDSLNLKQSLEQIVDRFQECPIEFHYAVKQPLSASLKMDVLMIIRESLANVMKHTNSTKVILEVVEQPAFYRILVKDNGNRNHTKTPLETGMGLNSMKERIGKQGGRLTTEQQADGFQVLAIVPKRKEEE</sequence>
<keyword evidence="7" id="KW-0067">ATP-binding</keyword>
<comment type="catalytic activity">
    <reaction evidence="1">
        <text>ATP + protein L-histidine = ADP + protein N-phospho-L-histidine.</text>
        <dbReference type="EC" id="2.7.13.3"/>
    </reaction>
</comment>
<comment type="caution">
    <text evidence="11">The sequence shown here is derived from an EMBL/GenBank/DDBJ whole genome shotgun (WGS) entry which is preliminary data.</text>
</comment>
<protein>
    <recommendedName>
        <fullName evidence="2">histidine kinase</fullName>
        <ecNumber evidence="2">2.7.13.3</ecNumber>
    </recommendedName>
</protein>
<feature type="transmembrane region" description="Helical" evidence="9">
    <location>
        <begin position="58"/>
        <end position="80"/>
    </location>
</feature>
<gene>
    <name evidence="11" type="ORF">I6N95_22890</name>
</gene>
<dbReference type="GO" id="GO:0000155">
    <property type="term" value="F:phosphorelay sensor kinase activity"/>
    <property type="evidence" value="ECO:0007669"/>
    <property type="project" value="InterPro"/>
</dbReference>
<dbReference type="InterPro" id="IPR036890">
    <property type="entry name" value="HATPase_C_sf"/>
</dbReference>
<dbReference type="EMBL" id="JAEEGA010000020">
    <property type="protein sequence ID" value="MBP1043880.1"/>
    <property type="molecule type" value="Genomic_DNA"/>
</dbReference>
<feature type="transmembrane region" description="Helical" evidence="9">
    <location>
        <begin position="114"/>
        <end position="135"/>
    </location>
</feature>
<feature type="domain" description="Signal transduction histidine kinase subgroup 3 dimerisation and phosphoacceptor" evidence="10">
    <location>
        <begin position="177"/>
        <end position="241"/>
    </location>
</feature>
<dbReference type="Proteomes" id="UP000674938">
    <property type="component" value="Unassembled WGS sequence"/>
</dbReference>
<accession>A0A940PA74</accession>
<proteinExistence type="predicted"/>
<dbReference type="Pfam" id="PF07730">
    <property type="entry name" value="HisKA_3"/>
    <property type="match status" value="1"/>
</dbReference>
<name>A0A940PA74_9ENTE</name>
<dbReference type="PANTHER" id="PTHR24421:SF10">
    <property type="entry name" value="NITRATE_NITRITE SENSOR PROTEIN NARQ"/>
    <property type="match status" value="1"/>
</dbReference>
<dbReference type="InterPro" id="IPR050482">
    <property type="entry name" value="Sensor_HK_TwoCompSys"/>
</dbReference>
<feature type="transmembrane region" description="Helical" evidence="9">
    <location>
        <begin position="33"/>
        <end position="52"/>
    </location>
</feature>